<reference evidence="1" key="1">
    <citation type="submission" date="2022-10" db="EMBL/GenBank/DDBJ databases">
        <title>Culturing micro-colonial fungi from biological soil crusts in the Mojave desert and describing Neophaeococcomyces mojavensis, and introducing the new genera and species Taxawa tesnikishii.</title>
        <authorList>
            <person name="Kurbessoian T."/>
            <person name="Stajich J.E."/>
        </authorList>
    </citation>
    <scope>NUCLEOTIDE SEQUENCE</scope>
    <source>
        <strain evidence="1">JES_112</strain>
    </source>
</reference>
<gene>
    <name evidence="1" type="ORF">H2198_001973</name>
</gene>
<name>A0ACC3AFY8_9EURO</name>
<keyword evidence="2" id="KW-1185">Reference proteome</keyword>
<comment type="caution">
    <text evidence="1">The sequence shown here is derived from an EMBL/GenBank/DDBJ whole genome shotgun (WGS) entry which is preliminary data.</text>
</comment>
<organism evidence="1 2">
    <name type="scientific">Neophaeococcomyces mojaviensis</name>
    <dbReference type="NCBI Taxonomy" id="3383035"/>
    <lineage>
        <taxon>Eukaryota</taxon>
        <taxon>Fungi</taxon>
        <taxon>Dikarya</taxon>
        <taxon>Ascomycota</taxon>
        <taxon>Pezizomycotina</taxon>
        <taxon>Eurotiomycetes</taxon>
        <taxon>Chaetothyriomycetidae</taxon>
        <taxon>Chaetothyriales</taxon>
        <taxon>Chaetothyriales incertae sedis</taxon>
        <taxon>Neophaeococcomyces</taxon>
    </lineage>
</organism>
<proteinExistence type="predicted"/>
<dbReference type="Proteomes" id="UP001172386">
    <property type="component" value="Unassembled WGS sequence"/>
</dbReference>
<dbReference type="EMBL" id="JAPDRQ010000023">
    <property type="protein sequence ID" value="KAJ9661405.1"/>
    <property type="molecule type" value="Genomic_DNA"/>
</dbReference>
<accession>A0ACC3AFY8</accession>
<protein>
    <submittedName>
        <fullName evidence="1">Uncharacterized protein</fullName>
    </submittedName>
</protein>
<evidence type="ECO:0000313" key="2">
    <source>
        <dbReference type="Proteomes" id="UP001172386"/>
    </source>
</evidence>
<evidence type="ECO:0000313" key="1">
    <source>
        <dbReference type="EMBL" id="KAJ9661405.1"/>
    </source>
</evidence>
<sequence length="405" mass="45500">MSIGYLQIPGTSPLTTTLPPLSTDAPLPPALTSPSPPSVGAKQIFAFWHSGIHSIPPYLLREITSWYRRYSPLGWTIYIFDNVPDSSLNISRYINTTDPLLVPAAFANGTIDSASPYHHTSDLIRFPLLLRYGGIYLDVTLLQIGDLDWLWTKHISNPASPYDFAGFTMSSPPDLQIVNFAMASTPNNPLVSRALQILLKLWEGKTNTSGMHAQSIVSHVPLMRVPPDVNIPADIRAKMPEGDPEMTDYAIQIQCLGAAERWIDDDWNGPEYTREKCWLYSMVDRAYIPEQMAGWSGQRLFDLLSQRIAEPNSAMETESHKFARQIVEETVTGSWVWKLGNSEDMFGGPTLGLLWRRNEGSDCVEGTYAGWLRWAEVNLRQERPPEKMEVPVFEASMRGKLSDQL</sequence>